<keyword evidence="1" id="KW-0479">Metal-binding</keyword>
<reference evidence="4 5" key="1">
    <citation type="submission" date="2018-11" db="EMBL/GenBank/DDBJ databases">
        <title>Genome sequence and assembly of Colletotrichum sidae.</title>
        <authorList>
            <person name="Gan P."/>
            <person name="Shirasu K."/>
        </authorList>
    </citation>
    <scope>NUCLEOTIDE SEQUENCE [LARGE SCALE GENOMIC DNA]</scope>
    <source>
        <strain evidence="4 5">CBS 518.97</strain>
    </source>
</reference>
<evidence type="ECO:0000313" key="5">
    <source>
        <dbReference type="Proteomes" id="UP000295604"/>
    </source>
</evidence>
<proteinExistence type="predicted"/>
<feature type="region of interest" description="Disordered" evidence="2">
    <location>
        <begin position="1"/>
        <end position="25"/>
    </location>
</feature>
<dbReference type="AlphaFoldDB" id="A0A4R8TMW9"/>
<feature type="compositionally biased region" description="Low complexity" evidence="2">
    <location>
        <begin position="260"/>
        <end position="284"/>
    </location>
</feature>
<keyword evidence="1" id="KW-0863">Zinc-finger</keyword>
<gene>
    <name evidence="4" type="ORF">C8034_v008874</name>
</gene>
<evidence type="ECO:0000256" key="2">
    <source>
        <dbReference type="SAM" id="MobiDB-lite"/>
    </source>
</evidence>
<feature type="region of interest" description="Disordered" evidence="2">
    <location>
        <begin position="255"/>
        <end position="290"/>
    </location>
</feature>
<feature type="region of interest" description="Disordered" evidence="2">
    <location>
        <begin position="161"/>
        <end position="180"/>
    </location>
</feature>
<feature type="compositionally biased region" description="Acidic residues" evidence="2">
    <location>
        <begin position="161"/>
        <end position="171"/>
    </location>
</feature>
<evidence type="ECO:0000313" key="4">
    <source>
        <dbReference type="EMBL" id="TEA19725.1"/>
    </source>
</evidence>
<dbReference type="Proteomes" id="UP000295604">
    <property type="component" value="Unassembled WGS sequence"/>
</dbReference>
<name>A0A4R8TMW9_9PEZI</name>
<sequence>MYSRAAAEEEERRRQEMYNDDNNRFGGARTIGDFFSGERSDIYPDPHVPSAFSTTYEVVPNNNSSIADSASAPSRLLARDSAASARFYGLDSPVANNQDAAIDPSLLGAADSNQYINAAAEQDAATSPMDGAATSADSVDINASNNATRTYSVEFDGLFSEDEGEGDEAGEQLDAGNNANNTGNIAGARVATHAAAPVAIMSPSAYETGFALALPTGGDVPAAPEAAHLPVGASSYGPASPGLFVSDEDWFPDPASTGTVSASGAPGTVAGASTSSSAPSAASAPAPPAPAVASNYDMALETGPGLSRVPYMPPLPPIPGPIRGRGPNAGPTLRYRCNRCNHTDSRQDETRRHLRAVHYSEAYGGENLMDRNHPLYHKANYQARQDCLGP</sequence>
<feature type="domain" description="C2H2-type" evidence="3">
    <location>
        <begin position="335"/>
        <end position="363"/>
    </location>
</feature>
<keyword evidence="5" id="KW-1185">Reference proteome</keyword>
<organism evidence="4 5">
    <name type="scientific">Colletotrichum sidae</name>
    <dbReference type="NCBI Taxonomy" id="1347389"/>
    <lineage>
        <taxon>Eukaryota</taxon>
        <taxon>Fungi</taxon>
        <taxon>Dikarya</taxon>
        <taxon>Ascomycota</taxon>
        <taxon>Pezizomycotina</taxon>
        <taxon>Sordariomycetes</taxon>
        <taxon>Hypocreomycetidae</taxon>
        <taxon>Glomerellales</taxon>
        <taxon>Glomerellaceae</taxon>
        <taxon>Colletotrichum</taxon>
        <taxon>Colletotrichum orbiculare species complex</taxon>
    </lineage>
</organism>
<comment type="caution">
    <text evidence="4">The sequence shown here is derived from an EMBL/GenBank/DDBJ whole genome shotgun (WGS) entry which is preliminary data.</text>
</comment>
<keyword evidence="1" id="KW-0862">Zinc</keyword>
<feature type="compositionally biased region" description="Basic and acidic residues" evidence="2">
    <location>
        <begin position="1"/>
        <end position="23"/>
    </location>
</feature>
<evidence type="ECO:0000256" key="1">
    <source>
        <dbReference type="PROSITE-ProRule" id="PRU00042"/>
    </source>
</evidence>
<dbReference type="InterPro" id="IPR013087">
    <property type="entry name" value="Znf_C2H2_type"/>
</dbReference>
<dbReference type="PROSITE" id="PS50157">
    <property type="entry name" value="ZINC_FINGER_C2H2_2"/>
    <property type="match status" value="1"/>
</dbReference>
<accession>A0A4R8TMW9</accession>
<dbReference type="EMBL" id="QAPF01000042">
    <property type="protein sequence ID" value="TEA19725.1"/>
    <property type="molecule type" value="Genomic_DNA"/>
</dbReference>
<protein>
    <recommendedName>
        <fullName evidence="3">C2H2-type domain-containing protein</fullName>
    </recommendedName>
</protein>
<evidence type="ECO:0000259" key="3">
    <source>
        <dbReference type="PROSITE" id="PS50157"/>
    </source>
</evidence>
<dbReference type="GO" id="GO:0008270">
    <property type="term" value="F:zinc ion binding"/>
    <property type="evidence" value="ECO:0007669"/>
    <property type="project" value="UniProtKB-KW"/>
</dbReference>